<dbReference type="Proteomes" id="UP001356427">
    <property type="component" value="Unassembled WGS sequence"/>
</dbReference>
<evidence type="ECO:0000313" key="2">
    <source>
        <dbReference type="Proteomes" id="UP001356427"/>
    </source>
</evidence>
<keyword evidence="2" id="KW-1185">Reference proteome</keyword>
<dbReference type="EMBL" id="JAGTTL010000035">
    <property type="protein sequence ID" value="KAK6294197.1"/>
    <property type="molecule type" value="Genomic_DNA"/>
</dbReference>
<organism evidence="1 2">
    <name type="scientific">Coregonus suidteri</name>
    <dbReference type="NCBI Taxonomy" id="861788"/>
    <lineage>
        <taxon>Eukaryota</taxon>
        <taxon>Metazoa</taxon>
        <taxon>Chordata</taxon>
        <taxon>Craniata</taxon>
        <taxon>Vertebrata</taxon>
        <taxon>Euteleostomi</taxon>
        <taxon>Actinopterygii</taxon>
        <taxon>Neopterygii</taxon>
        <taxon>Teleostei</taxon>
        <taxon>Protacanthopterygii</taxon>
        <taxon>Salmoniformes</taxon>
        <taxon>Salmonidae</taxon>
        <taxon>Coregoninae</taxon>
        <taxon>Coregonus</taxon>
    </lineage>
</organism>
<accession>A0AAN8KKJ9</accession>
<proteinExistence type="predicted"/>
<reference evidence="1 2" key="1">
    <citation type="submission" date="2021-04" db="EMBL/GenBank/DDBJ databases">
        <authorList>
            <person name="De Guttry C."/>
            <person name="Zahm M."/>
            <person name="Klopp C."/>
            <person name="Cabau C."/>
            <person name="Louis A."/>
            <person name="Berthelot C."/>
            <person name="Parey E."/>
            <person name="Roest Crollius H."/>
            <person name="Montfort J."/>
            <person name="Robinson-Rechavi M."/>
            <person name="Bucao C."/>
            <person name="Bouchez O."/>
            <person name="Gislard M."/>
            <person name="Lluch J."/>
            <person name="Milhes M."/>
            <person name="Lampietro C."/>
            <person name="Lopez Roques C."/>
            <person name="Donnadieu C."/>
            <person name="Braasch I."/>
            <person name="Desvignes T."/>
            <person name="Postlethwait J."/>
            <person name="Bobe J."/>
            <person name="Wedekind C."/>
            <person name="Guiguen Y."/>
        </authorList>
    </citation>
    <scope>NUCLEOTIDE SEQUENCE [LARGE SCALE GENOMIC DNA]</scope>
    <source>
        <strain evidence="1">Cs_M1</strain>
        <tissue evidence="1">Blood</tissue>
    </source>
</reference>
<dbReference type="AlphaFoldDB" id="A0AAN8KKJ9"/>
<name>A0AAN8KKJ9_9TELE</name>
<gene>
    <name evidence="1" type="ORF">J4Q44_G00350270</name>
</gene>
<comment type="caution">
    <text evidence="1">The sequence shown here is derived from an EMBL/GenBank/DDBJ whole genome shotgun (WGS) entry which is preliminary data.</text>
</comment>
<evidence type="ECO:0000313" key="1">
    <source>
        <dbReference type="EMBL" id="KAK6294197.1"/>
    </source>
</evidence>
<protein>
    <submittedName>
        <fullName evidence="1">Uncharacterized protein</fullName>
    </submittedName>
</protein>
<sequence>MNANKSRFFPSLYDQSNACWDIWTSILQQDHNHCNAQQKQHQHQHQPVRDTERWPDTGILVVNNYQPLEVFSPPTGIHGARRSEMDEVNELAILMMELELGAQMGEPLDRGRYYFLSNLHTSVIQQLRRE</sequence>